<dbReference type="EMBL" id="LR798233">
    <property type="protein sequence ID" value="CAB5212665.1"/>
    <property type="molecule type" value="Genomic_DNA"/>
</dbReference>
<gene>
    <name evidence="2" type="ORF">UFOVP191_7</name>
</gene>
<evidence type="ECO:0000313" key="2">
    <source>
        <dbReference type="EMBL" id="CAB5212665.1"/>
    </source>
</evidence>
<accession>A0A6J7WFB5</accession>
<feature type="coiled-coil region" evidence="1">
    <location>
        <begin position="37"/>
        <end position="83"/>
    </location>
</feature>
<protein>
    <submittedName>
        <fullName evidence="2">Uncharacterized protein</fullName>
    </submittedName>
</protein>
<keyword evidence="1" id="KW-0175">Coiled coil</keyword>
<proteinExistence type="predicted"/>
<evidence type="ECO:0000256" key="1">
    <source>
        <dbReference type="SAM" id="Coils"/>
    </source>
</evidence>
<sequence length="143" mass="16460">MFQKSAFQPTAFQFAGAYSADPSGNGGYAYVTPYQKYRAEEYEREKIKKDKTELEKLESVLLYNQRQAELAAESKKLADLINQTRLAKLENDYLTEVARLLAVKAELIRRIRQSEQSIIFMAALKRKRLRAVNSQAYLTLVKT</sequence>
<organism evidence="2">
    <name type="scientific">uncultured Caudovirales phage</name>
    <dbReference type="NCBI Taxonomy" id="2100421"/>
    <lineage>
        <taxon>Viruses</taxon>
        <taxon>Duplodnaviria</taxon>
        <taxon>Heunggongvirae</taxon>
        <taxon>Uroviricota</taxon>
        <taxon>Caudoviricetes</taxon>
        <taxon>Peduoviridae</taxon>
        <taxon>Maltschvirus</taxon>
        <taxon>Maltschvirus maltsch</taxon>
    </lineage>
</organism>
<reference evidence="2" key="1">
    <citation type="submission" date="2020-05" db="EMBL/GenBank/DDBJ databases">
        <authorList>
            <person name="Chiriac C."/>
            <person name="Salcher M."/>
            <person name="Ghai R."/>
            <person name="Kavagutti S V."/>
        </authorList>
    </citation>
    <scope>NUCLEOTIDE SEQUENCE</scope>
</reference>
<name>A0A6J7WFB5_9CAUD</name>